<dbReference type="OrthoDB" id="62798at2759"/>
<dbReference type="PANTHER" id="PTHR46051">
    <property type="entry name" value="SH2 DOMAIN-CONTAINING PROTEIN"/>
    <property type="match status" value="1"/>
</dbReference>
<feature type="region of interest" description="Disordered" evidence="2">
    <location>
        <begin position="1202"/>
        <end position="1401"/>
    </location>
</feature>
<evidence type="ECO:0000259" key="3">
    <source>
        <dbReference type="SMART" id="SM00128"/>
    </source>
</evidence>
<keyword evidence="5" id="KW-1185">Reference proteome</keyword>
<dbReference type="VEuPathDB" id="AmoebaDB:NfTy_068850"/>
<name>A0A6A5BRV3_NAEFO</name>
<organism evidence="4 5">
    <name type="scientific">Naegleria fowleri</name>
    <name type="common">Brain eating amoeba</name>
    <dbReference type="NCBI Taxonomy" id="5763"/>
    <lineage>
        <taxon>Eukaryota</taxon>
        <taxon>Discoba</taxon>
        <taxon>Heterolobosea</taxon>
        <taxon>Tetramitia</taxon>
        <taxon>Eutetramitia</taxon>
        <taxon>Vahlkampfiidae</taxon>
        <taxon>Naegleria</taxon>
    </lineage>
</organism>
<proteinExistence type="predicted"/>
<dbReference type="RefSeq" id="XP_044561551.1">
    <property type="nucleotide sequence ID" value="XM_044707515.1"/>
</dbReference>
<dbReference type="GO" id="GO:0016791">
    <property type="term" value="F:phosphatase activity"/>
    <property type="evidence" value="ECO:0007669"/>
    <property type="project" value="InterPro"/>
</dbReference>
<feature type="coiled-coil region" evidence="1">
    <location>
        <begin position="110"/>
        <end position="137"/>
    </location>
</feature>
<comment type="caution">
    <text evidence="4">The sequence shown here is derived from an EMBL/GenBank/DDBJ whole genome shotgun (WGS) entry which is preliminary data.</text>
</comment>
<feature type="compositionally biased region" description="Acidic residues" evidence="2">
    <location>
        <begin position="1331"/>
        <end position="1357"/>
    </location>
</feature>
<keyword evidence="1" id="KW-0175">Coiled coil</keyword>
<feature type="region of interest" description="Disordered" evidence="2">
    <location>
        <begin position="85"/>
        <end position="104"/>
    </location>
</feature>
<dbReference type="SMART" id="SM00128">
    <property type="entry name" value="IPPc"/>
    <property type="match status" value="1"/>
</dbReference>
<evidence type="ECO:0000313" key="5">
    <source>
        <dbReference type="Proteomes" id="UP000444721"/>
    </source>
</evidence>
<dbReference type="Pfam" id="PF25404">
    <property type="entry name" value="PH_29"/>
    <property type="match status" value="1"/>
</dbReference>
<dbReference type="SUPFAM" id="SSF56219">
    <property type="entry name" value="DNase I-like"/>
    <property type="match status" value="1"/>
</dbReference>
<dbReference type="InterPro" id="IPR057607">
    <property type="entry name" value="PH_kinetoplastids"/>
</dbReference>
<dbReference type="InterPro" id="IPR036691">
    <property type="entry name" value="Endo/exonu/phosph_ase_sf"/>
</dbReference>
<sequence length="2026" mass="232318">MAEKELDPRLLEIMKETGTKLSGDDLSALKTVSVKELIKLWEALAVDQQEPTAKGGTKSAPKRTKKEIFEEWTKGVVEQYKKQAEKRLTASSSQGSHAPKPKLMSDHEYNKSIKEARNNLKKRIELYEKLVSAKEANDQQALKEFSSRHRTELKNDLKSRNTSYYETILKKKSNQSLKLVRPSVVPQIVTINESKKQPLILASKQLGANGEVLLFLEIASDDSIRDVVIEAIPNQGVDVSVLSAPQIEKIGPEDLEAAVLKIDSKDAITEGGGCQMRLQVHYTDEETGQRKTQTLSPIQLGVVDTIEAETKDTTEFENLWFKTGQKNETKETLIFDSPLQDAIDSFVEGAGMIPISEAQQEIPATATKHTMQFFAKKDDKPILTKVVFTSKSNGTEALVQTRTELENVRSEAVKNLKSFWENMKQNKEEIVKGVARKIKFEKEKEEHIKAQEILRKAREEEEAKRRQEEEEMERLLKEQEEEAKRRQEEEEEMERILKEEEEKRAREEEKRRLEEEERLKREEEERIRKEQEQIRLAEEERIRQEEMLRIIEEERLKKEKEEQERIQREEQIRLEQEQKQREEEEKRRKEEEEMERILKEEEERRAREEEKRRLEEEERIKREEEERIRKEQERLELERKEAEEKRKREQEEMEMQIRLKQQRVEEHRAARIQSLETNMQNFWNKFGKPLKTKEFTGASPFIVKVHTLPSHQVIEVQISPPQDTNTCYRNVKIDIDPIIKGLHKEAYQVMIDELYPYNNTSSVAVALKRDEEFPVGELGELKILFDSATFDPSNDEIIGEPQPYEVSMDNIEFKIGDLNLTETEPSFEDFKTLWDSGIFSEHGTDNIISGEHQNPVDLVKSFCISHDLAPVIHVKEGVDEGTCFFGSSYEFPSGDAALVLGKANKFENGVVKLKVQVKSSEKQITEKFLKSFCSSYKEQIKPVQMFEDKTSNELQEKLGVPVAIQKCVLISKPSNPLIKVEVSKRVYPDKVLLEYRVTNNSYSPIENVDISMGGIGFESGGGEGDIIEPGEEAVLYKIVSPEFEEGCTSPCLTYSVSGHPEKHELFNVMLGLKDEIIPVYPTADFFDVEWQQSATFETVPHVAELMSTELNQLSECVNDAFGATKALNQHEVEESSSDTLNYMFNLPSGEDLLIQVLLEPTPTSIKYSLRYKGDSPKTKAYVQSLISFLRYEVQKRNAIIEEQQLPEIPEEDVQPPPIEDSVPELPADEDSALKEDNPPELPIEDEKTATLAIDEEPEIPDEEEPELPTEEDQPPEIPYEEPPEIPSEFEEEPPEIPQTTEEEEPELPPEDEEPELPQEEDNVQNISEPPVVEDEEEPPIQQEDEPELPPTEEEPEIVPETAEKQQTPLVDQQAKPVEQKPSVVDDETPPKKPELSEEDTFAEEEKVLKQNQVDVSKLSNTTWLKPRFVVHQNGSPNDKKIWEIDFFASTFKLFDKKGGKLKSTYQAKDLYSLERHFTDSRRSVLRFFGDKSHHDLVFESNYHRERFFECASCMRKNLFVWCPFVCGPGQVKVISDLKGSFNCIENGQVKQYHGECKVNAYAKAFEPIQVFCMTWNMGGKKAPKDPQELQDILVPGKYDLYAIATQESGFPKDVNKFKAYVENCLGDKYIVLTCITMWEIQLVVLTKKSHFLKISNIQGVQKATGFVKVAGNKGGVGISLCFNDTAMLFISSHLAANHGEGTDDKEYLNLRNQNAQEIIDAMSIGNPTMDISGQFDYIFFMGDTNYRVELPYDDAVGLARNKKYDQLVAKDQLKAQQKLGKVFYGFKENPISFPPSYKYKPGTLEFDNKKKRTPSYTDRILYKTFPACKILSEKYTVKFPECKHPSDHLPVQCVFTVPTHRPFVSVFTSEAQYSCQIIFEEIVCKLAVREEIINPTLTFYASWLDSNEKGEYPMTSKIANTKTPLWTKEQIPVLVPATSNVEYLRLKHLSLTLRTGKPEISRGIENLIGTVILPLQNAVAKSPDKNPFKAPIHAQGGLAAGIMEGCYRIVYKKEDMGKKLMTADLE</sequence>
<protein>
    <recommendedName>
        <fullName evidence="3">Inositol polyphosphate-related phosphatase domain-containing protein</fullName>
    </recommendedName>
</protein>
<feature type="region of interest" description="Disordered" evidence="2">
    <location>
        <begin position="576"/>
        <end position="611"/>
    </location>
</feature>
<dbReference type="VEuPathDB" id="AmoebaDB:FDP41_004133"/>
<dbReference type="GeneID" id="68111351"/>
<accession>A0A6A5BRV3</accession>
<evidence type="ECO:0000313" key="4">
    <source>
        <dbReference type="EMBL" id="KAF0976838.1"/>
    </source>
</evidence>
<dbReference type="GO" id="GO:0046856">
    <property type="term" value="P:phosphatidylinositol dephosphorylation"/>
    <property type="evidence" value="ECO:0007669"/>
    <property type="project" value="InterPro"/>
</dbReference>
<dbReference type="Proteomes" id="UP000444721">
    <property type="component" value="Unassembled WGS sequence"/>
</dbReference>
<dbReference type="Pfam" id="PF22669">
    <property type="entry name" value="Exo_endo_phos2"/>
    <property type="match status" value="1"/>
</dbReference>
<feature type="domain" description="Inositol polyphosphate-related phosphatase" evidence="3">
    <location>
        <begin position="1566"/>
        <end position="1865"/>
    </location>
</feature>
<dbReference type="EMBL" id="VFQX01000036">
    <property type="protein sequence ID" value="KAF0976838.1"/>
    <property type="molecule type" value="Genomic_DNA"/>
</dbReference>
<reference evidence="4 5" key="1">
    <citation type="journal article" date="2019" name="Sci. Rep.">
        <title>Nanopore sequencing improves the draft genome of the human pathogenic amoeba Naegleria fowleri.</title>
        <authorList>
            <person name="Liechti N."/>
            <person name="Schurch N."/>
            <person name="Bruggmann R."/>
            <person name="Wittwer M."/>
        </authorList>
    </citation>
    <scope>NUCLEOTIDE SEQUENCE [LARGE SCALE GENOMIC DNA]</scope>
    <source>
        <strain evidence="4 5">ATCC 30894</strain>
    </source>
</reference>
<feature type="region of interest" description="Disordered" evidence="2">
    <location>
        <begin position="465"/>
        <end position="532"/>
    </location>
</feature>
<evidence type="ECO:0000256" key="2">
    <source>
        <dbReference type="SAM" id="MobiDB-lite"/>
    </source>
</evidence>
<dbReference type="InterPro" id="IPR000300">
    <property type="entry name" value="IPPc"/>
</dbReference>
<feature type="compositionally biased region" description="Acidic residues" evidence="2">
    <location>
        <begin position="1253"/>
        <end position="1322"/>
    </location>
</feature>
<dbReference type="VEuPathDB" id="AmoebaDB:NF0087950"/>
<dbReference type="Gene3D" id="3.60.10.10">
    <property type="entry name" value="Endonuclease/exonuclease/phosphatase"/>
    <property type="match status" value="1"/>
</dbReference>
<dbReference type="GO" id="GO:0050776">
    <property type="term" value="P:regulation of immune response"/>
    <property type="evidence" value="ECO:0007669"/>
    <property type="project" value="TreeGrafter"/>
</dbReference>
<dbReference type="GO" id="GO:0009966">
    <property type="term" value="P:regulation of signal transduction"/>
    <property type="evidence" value="ECO:0007669"/>
    <property type="project" value="TreeGrafter"/>
</dbReference>
<dbReference type="PANTHER" id="PTHR46051:SF1">
    <property type="entry name" value="INOSITOL POLYPHOSPHATE-RELATED PHOSPHATASE DOMAIN-CONTAINING PROTEIN"/>
    <property type="match status" value="1"/>
</dbReference>
<evidence type="ECO:0000256" key="1">
    <source>
        <dbReference type="SAM" id="Coils"/>
    </source>
</evidence>
<gene>
    <name evidence="4" type="ORF">FDP41_004133</name>
</gene>